<reference evidence="4" key="2">
    <citation type="submission" date="2020-11" db="EMBL/GenBank/DDBJ databases">
        <authorList>
            <person name="McCartney M.A."/>
            <person name="Auch B."/>
            <person name="Kono T."/>
            <person name="Mallez S."/>
            <person name="Becker A."/>
            <person name="Gohl D.M."/>
            <person name="Silverstein K.A.T."/>
            <person name="Koren S."/>
            <person name="Bechman K.B."/>
            <person name="Herman A."/>
            <person name="Abrahante J.E."/>
            <person name="Garbe J."/>
        </authorList>
    </citation>
    <scope>NUCLEOTIDE SEQUENCE</scope>
    <source>
        <strain evidence="4">Duluth1</strain>
        <tissue evidence="4">Whole animal</tissue>
    </source>
</reference>
<dbReference type="Gene3D" id="3.40.50.1820">
    <property type="entry name" value="alpha/beta hydrolase"/>
    <property type="match status" value="1"/>
</dbReference>
<dbReference type="InterPro" id="IPR019819">
    <property type="entry name" value="Carboxylesterase_B_CS"/>
</dbReference>
<protein>
    <recommendedName>
        <fullName evidence="3">Carboxylesterase type B domain-containing protein</fullName>
    </recommendedName>
</protein>
<dbReference type="InterPro" id="IPR002018">
    <property type="entry name" value="CarbesteraseB"/>
</dbReference>
<evidence type="ECO:0000259" key="3">
    <source>
        <dbReference type="Pfam" id="PF00135"/>
    </source>
</evidence>
<evidence type="ECO:0000256" key="2">
    <source>
        <dbReference type="ARBA" id="ARBA00022729"/>
    </source>
</evidence>
<dbReference type="InterPro" id="IPR029058">
    <property type="entry name" value="AB_hydrolase_fold"/>
</dbReference>
<evidence type="ECO:0000313" key="4">
    <source>
        <dbReference type="EMBL" id="KAH3813458.1"/>
    </source>
</evidence>
<dbReference type="SUPFAM" id="SSF53474">
    <property type="entry name" value="alpha/beta-Hydrolases"/>
    <property type="match status" value="1"/>
</dbReference>
<comment type="caution">
    <text evidence="4">The sequence shown here is derived from an EMBL/GenBank/DDBJ whole genome shotgun (WGS) entry which is preliminary data.</text>
</comment>
<organism evidence="4 5">
    <name type="scientific">Dreissena polymorpha</name>
    <name type="common">Zebra mussel</name>
    <name type="synonym">Mytilus polymorpha</name>
    <dbReference type="NCBI Taxonomy" id="45954"/>
    <lineage>
        <taxon>Eukaryota</taxon>
        <taxon>Metazoa</taxon>
        <taxon>Spiralia</taxon>
        <taxon>Lophotrochozoa</taxon>
        <taxon>Mollusca</taxon>
        <taxon>Bivalvia</taxon>
        <taxon>Autobranchia</taxon>
        <taxon>Heteroconchia</taxon>
        <taxon>Euheterodonta</taxon>
        <taxon>Imparidentia</taxon>
        <taxon>Neoheterodontei</taxon>
        <taxon>Myida</taxon>
        <taxon>Dreissenoidea</taxon>
        <taxon>Dreissenidae</taxon>
        <taxon>Dreissena</taxon>
    </lineage>
</organism>
<accession>A0A9D4GAN5</accession>
<dbReference type="Proteomes" id="UP000828390">
    <property type="component" value="Unassembled WGS sequence"/>
</dbReference>
<dbReference type="EMBL" id="JAIWYP010000006">
    <property type="protein sequence ID" value="KAH3813458.1"/>
    <property type="molecule type" value="Genomic_DNA"/>
</dbReference>
<sequence length="164" mass="18917">MDRGKHNILYLVLILEYYFRVLHGGVVVRRLGDRIIRLDKQGSIRGVSVEFSETGYKLKPVERFSGLQYGTLRGNRGSMLRFMAPSSSNMASWGEKVREFTVFSPVCPHPSNKIYGITYSNAERSEITEVQKEDCLYLNLWSPIPGINVFKVMYSKHYLKNMLK</sequence>
<keyword evidence="5" id="KW-1185">Reference proteome</keyword>
<proteinExistence type="inferred from homology"/>
<gene>
    <name evidence="4" type="ORF">DPMN_141917</name>
</gene>
<feature type="domain" description="Carboxylesterase type B" evidence="3">
    <location>
        <begin position="40"/>
        <end position="143"/>
    </location>
</feature>
<keyword evidence="2" id="KW-0732">Signal</keyword>
<dbReference type="InterPro" id="IPR051093">
    <property type="entry name" value="Neuroligin/BSAL"/>
</dbReference>
<name>A0A9D4GAN5_DREPO</name>
<dbReference type="AlphaFoldDB" id="A0A9D4GAN5"/>
<dbReference type="Pfam" id="PF00135">
    <property type="entry name" value="COesterase"/>
    <property type="match status" value="1"/>
</dbReference>
<evidence type="ECO:0000256" key="1">
    <source>
        <dbReference type="ARBA" id="ARBA00005964"/>
    </source>
</evidence>
<comment type="similarity">
    <text evidence="1">Belongs to the type-B carboxylesterase/lipase family.</text>
</comment>
<dbReference type="PROSITE" id="PS00941">
    <property type="entry name" value="CARBOXYLESTERASE_B_2"/>
    <property type="match status" value="1"/>
</dbReference>
<evidence type="ECO:0000313" key="5">
    <source>
        <dbReference type="Proteomes" id="UP000828390"/>
    </source>
</evidence>
<reference evidence="4" key="1">
    <citation type="journal article" date="2019" name="bioRxiv">
        <title>The Genome of the Zebra Mussel, Dreissena polymorpha: A Resource for Invasive Species Research.</title>
        <authorList>
            <person name="McCartney M.A."/>
            <person name="Auch B."/>
            <person name="Kono T."/>
            <person name="Mallez S."/>
            <person name="Zhang Y."/>
            <person name="Obille A."/>
            <person name="Becker A."/>
            <person name="Abrahante J.E."/>
            <person name="Garbe J."/>
            <person name="Badalamenti J.P."/>
            <person name="Herman A."/>
            <person name="Mangelson H."/>
            <person name="Liachko I."/>
            <person name="Sullivan S."/>
            <person name="Sone E.D."/>
            <person name="Koren S."/>
            <person name="Silverstein K.A.T."/>
            <person name="Beckman K.B."/>
            <person name="Gohl D.M."/>
        </authorList>
    </citation>
    <scope>NUCLEOTIDE SEQUENCE</scope>
    <source>
        <strain evidence="4">Duluth1</strain>
        <tissue evidence="4">Whole animal</tissue>
    </source>
</reference>
<dbReference type="PANTHER" id="PTHR43903">
    <property type="entry name" value="NEUROLIGIN"/>
    <property type="match status" value="1"/>
</dbReference>